<dbReference type="InterPro" id="IPR011623">
    <property type="entry name" value="7TMR_DISM_rcpt_extracell_dom1"/>
</dbReference>
<dbReference type="EMBL" id="CP052909">
    <property type="protein sequence ID" value="QNJ98598.1"/>
    <property type="molecule type" value="Genomic_DNA"/>
</dbReference>
<dbReference type="SUPFAM" id="SSF46894">
    <property type="entry name" value="C-terminal effector domain of the bipartite response regulators"/>
    <property type="match status" value="1"/>
</dbReference>
<feature type="transmembrane region" description="Helical" evidence="1">
    <location>
        <begin position="127"/>
        <end position="146"/>
    </location>
</feature>
<dbReference type="Proteomes" id="UP000515514">
    <property type="component" value="Chromosome"/>
</dbReference>
<feature type="transmembrane region" description="Helical" evidence="1">
    <location>
        <begin position="241"/>
        <end position="265"/>
    </location>
</feature>
<keyword evidence="1" id="KW-0812">Transmembrane</keyword>
<proteinExistence type="predicted"/>
<dbReference type="GO" id="GO:0006355">
    <property type="term" value="P:regulation of DNA-templated transcription"/>
    <property type="evidence" value="ECO:0007669"/>
    <property type="project" value="InterPro"/>
</dbReference>
<gene>
    <name evidence="4" type="ORF">ALE3EI_2051</name>
</gene>
<feature type="transmembrane region" description="Helical" evidence="1">
    <location>
        <begin position="185"/>
        <end position="205"/>
    </location>
</feature>
<evidence type="ECO:0000313" key="4">
    <source>
        <dbReference type="EMBL" id="QNJ98598.1"/>
    </source>
</evidence>
<dbReference type="AlphaFoldDB" id="A0A7G8PW82"/>
<keyword evidence="5" id="KW-1185">Reference proteome</keyword>
<feature type="signal peptide" evidence="2">
    <location>
        <begin position="1"/>
        <end position="23"/>
    </location>
</feature>
<dbReference type="KEGG" id="alti:ALE3EI_2051"/>
<sequence>MRLRFLPLALCLMVVFSSQICFANSSIITADINSKSLDLVAFKAAAKKEIAPKITAEEVHSIPNYFTPKTYLAHSDVTPFKNRGIFHIEEFSYKKIDTDYVSSAILTNSKAEIVEVMASATTFRQGMFYGFAIMVILLNLVCYFLFEEKLFMNYSLAMAAMTALFFYSDGLFAMIGMENGVNNNVLSSFLILMTSVLATVFASNYLTINETFPKLRWVSYLVFGAAGVLFLSGALSDVVGFLPIANVLSFSIVTIYFIAGVVLFSQKNYPKFYVIACSIPLLFAIDFFVLQSLGINFLFTEAIHLKVATLVEMLIITYAIMYRMRAIKEENRLRQTELRIFLKRQEVMNRKTASQLMEDVYLENLIMHYDLDGYEIKLLQYISEGKDNAKIARKLKTTEAEIEEQTKELYHKLEISEHIQEDYRMVNDQPDYIYN</sequence>
<reference evidence="4 5" key="1">
    <citation type="submission" date="2020-04" db="EMBL/GenBank/DDBJ databases">
        <title>Genome sequence of Altibacter aquimarinus strain ALE3EI.</title>
        <authorList>
            <person name="Oh H.-M."/>
            <person name="Jang D."/>
        </authorList>
    </citation>
    <scope>NUCLEOTIDE SEQUENCE [LARGE SCALE GENOMIC DNA]</scope>
    <source>
        <strain evidence="4 5">ALE3EI</strain>
    </source>
</reference>
<evidence type="ECO:0000256" key="2">
    <source>
        <dbReference type="SAM" id="SignalP"/>
    </source>
</evidence>
<keyword evidence="1" id="KW-0472">Membrane</keyword>
<dbReference type="RefSeq" id="WP_186988374.1">
    <property type="nucleotide sequence ID" value="NZ_CP052909.1"/>
</dbReference>
<dbReference type="Gene3D" id="1.10.10.10">
    <property type="entry name" value="Winged helix-like DNA-binding domain superfamily/Winged helix DNA-binding domain"/>
    <property type="match status" value="1"/>
</dbReference>
<dbReference type="InterPro" id="IPR036388">
    <property type="entry name" value="WH-like_DNA-bd_sf"/>
</dbReference>
<feature type="transmembrane region" description="Helical" evidence="1">
    <location>
        <begin position="153"/>
        <end position="173"/>
    </location>
</feature>
<dbReference type="Pfam" id="PF07695">
    <property type="entry name" value="7TMR-DISM_7TM"/>
    <property type="match status" value="1"/>
</dbReference>
<feature type="transmembrane region" description="Helical" evidence="1">
    <location>
        <begin position="217"/>
        <end position="235"/>
    </location>
</feature>
<evidence type="ECO:0000256" key="1">
    <source>
        <dbReference type="SAM" id="Phobius"/>
    </source>
</evidence>
<feature type="domain" description="7TM-DISM receptor extracellular" evidence="3">
    <location>
        <begin position="123"/>
        <end position="323"/>
    </location>
</feature>
<feature type="transmembrane region" description="Helical" evidence="1">
    <location>
        <begin position="272"/>
        <end position="290"/>
    </location>
</feature>
<dbReference type="InterPro" id="IPR016032">
    <property type="entry name" value="Sig_transdc_resp-reg_C-effctor"/>
</dbReference>
<feature type="chain" id="PRO_5028895546" description="7TM-DISM receptor extracellular domain-containing protein" evidence="2">
    <location>
        <begin position="24"/>
        <end position="435"/>
    </location>
</feature>
<feature type="transmembrane region" description="Helical" evidence="1">
    <location>
        <begin position="302"/>
        <end position="322"/>
    </location>
</feature>
<evidence type="ECO:0000259" key="3">
    <source>
        <dbReference type="Pfam" id="PF07695"/>
    </source>
</evidence>
<protein>
    <recommendedName>
        <fullName evidence="3">7TM-DISM receptor extracellular domain-containing protein</fullName>
    </recommendedName>
</protein>
<organism evidence="4 5">
    <name type="scientific">Constantimarinum furrinae</name>
    <dbReference type="NCBI Taxonomy" id="2562285"/>
    <lineage>
        <taxon>Bacteria</taxon>
        <taxon>Pseudomonadati</taxon>
        <taxon>Bacteroidota</taxon>
        <taxon>Flavobacteriia</taxon>
        <taxon>Flavobacteriales</taxon>
        <taxon>Flavobacteriaceae</taxon>
        <taxon>Altibacter/Constantimarinum group</taxon>
        <taxon>Constantimarinum</taxon>
    </lineage>
</organism>
<name>A0A7G8PW82_9FLAO</name>
<accession>A0A7G8PW82</accession>
<evidence type="ECO:0000313" key="5">
    <source>
        <dbReference type="Proteomes" id="UP000515514"/>
    </source>
</evidence>
<keyword evidence="2" id="KW-0732">Signal</keyword>
<keyword evidence="1" id="KW-1133">Transmembrane helix</keyword>
<dbReference type="GO" id="GO:0003677">
    <property type="term" value="F:DNA binding"/>
    <property type="evidence" value="ECO:0007669"/>
    <property type="project" value="InterPro"/>
</dbReference>